<dbReference type="Pfam" id="PF07943">
    <property type="entry name" value="PBP5_C"/>
    <property type="match status" value="1"/>
</dbReference>
<evidence type="ECO:0000256" key="2">
    <source>
        <dbReference type="ARBA" id="ARBA00004752"/>
    </source>
</evidence>
<protein>
    <recommendedName>
        <fullName evidence="4">serine-type D-Ala-D-Ala carboxypeptidase</fullName>
        <ecNumber evidence="4">3.4.16.4</ecNumber>
    </recommendedName>
</protein>
<evidence type="ECO:0000256" key="13">
    <source>
        <dbReference type="PIRSR" id="PIRSR618044-1"/>
    </source>
</evidence>
<dbReference type="UniPathway" id="UPA00219"/>
<feature type="active site" evidence="13">
    <location>
        <position position="116"/>
    </location>
</feature>
<evidence type="ECO:0000256" key="3">
    <source>
        <dbReference type="ARBA" id="ARBA00007164"/>
    </source>
</evidence>
<dbReference type="InterPro" id="IPR012907">
    <property type="entry name" value="Peptidase_S11_C"/>
</dbReference>
<reference evidence="18 19" key="1">
    <citation type="submission" date="2019-05" db="EMBL/GenBank/DDBJ databases">
        <title>Sulfitobacter sabulilitoris sp. nov., isolated from a marine sand.</title>
        <authorList>
            <person name="Yoon J.-H."/>
        </authorList>
    </citation>
    <scope>NUCLEOTIDE SEQUENCE [LARGE SCALE GENOMIC DNA]</scope>
    <source>
        <strain evidence="18 19">HSMS-29</strain>
    </source>
</reference>
<dbReference type="PRINTS" id="PR00725">
    <property type="entry name" value="DADACBPTASE1"/>
</dbReference>
<keyword evidence="7 16" id="KW-0732">Signal</keyword>
<dbReference type="Gene3D" id="2.60.410.10">
    <property type="entry name" value="D-Ala-D-Ala carboxypeptidase, C-terminal domain"/>
    <property type="match status" value="1"/>
</dbReference>
<evidence type="ECO:0000256" key="14">
    <source>
        <dbReference type="PIRSR" id="PIRSR618044-2"/>
    </source>
</evidence>
<name>A0A5S3Q2T5_9RHOB</name>
<accession>A0A5S3Q2T5</accession>
<dbReference type="GO" id="GO:0006508">
    <property type="term" value="P:proteolysis"/>
    <property type="evidence" value="ECO:0007669"/>
    <property type="project" value="UniProtKB-KW"/>
</dbReference>
<dbReference type="InterPro" id="IPR015956">
    <property type="entry name" value="Peniciliin-bd_prot_C_sf"/>
</dbReference>
<evidence type="ECO:0000256" key="8">
    <source>
        <dbReference type="ARBA" id="ARBA00022801"/>
    </source>
</evidence>
<comment type="function">
    <text evidence="1">Removes C-terminal D-alanyl residues from sugar-peptide cell wall precursors.</text>
</comment>
<keyword evidence="6" id="KW-0645">Protease</keyword>
<feature type="domain" description="Peptidase S11 D-Ala-D-Ala carboxypeptidase A C-terminal" evidence="17">
    <location>
        <begin position="273"/>
        <end position="363"/>
    </location>
</feature>
<dbReference type="GO" id="GO:0009252">
    <property type="term" value="P:peptidoglycan biosynthetic process"/>
    <property type="evidence" value="ECO:0007669"/>
    <property type="project" value="UniProtKB-UniPathway"/>
</dbReference>
<evidence type="ECO:0000259" key="17">
    <source>
        <dbReference type="SMART" id="SM00936"/>
    </source>
</evidence>
<evidence type="ECO:0000256" key="11">
    <source>
        <dbReference type="ARBA" id="ARBA00023316"/>
    </source>
</evidence>
<dbReference type="EMBL" id="VANS01000005">
    <property type="protein sequence ID" value="TMM50739.1"/>
    <property type="molecule type" value="Genomic_DNA"/>
</dbReference>
<dbReference type="PANTHER" id="PTHR21581">
    <property type="entry name" value="D-ALANYL-D-ALANINE CARBOXYPEPTIDASE"/>
    <property type="match status" value="1"/>
</dbReference>
<dbReference type="AlphaFoldDB" id="A0A5S3Q2T5"/>
<feature type="active site" description="Proton acceptor" evidence="13">
    <location>
        <position position="55"/>
    </location>
</feature>
<proteinExistence type="inferred from homology"/>
<feature type="signal peptide" evidence="16">
    <location>
        <begin position="1"/>
        <end position="20"/>
    </location>
</feature>
<dbReference type="GO" id="GO:0008360">
    <property type="term" value="P:regulation of cell shape"/>
    <property type="evidence" value="ECO:0007669"/>
    <property type="project" value="UniProtKB-KW"/>
</dbReference>
<feature type="binding site" evidence="14">
    <location>
        <position position="223"/>
    </location>
    <ligand>
        <name>substrate</name>
    </ligand>
</feature>
<evidence type="ECO:0000256" key="4">
    <source>
        <dbReference type="ARBA" id="ARBA00012448"/>
    </source>
</evidence>
<dbReference type="InterPro" id="IPR037167">
    <property type="entry name" value="Peptidase_S11_C_sf"/>
</dbReference>
<keyword evidence="10" id="KW-0573">Peptidoglycan synthesis</keyword>
<evidence type="ECO:0000313" key="19">
    <source>
        <dbReference type="Proteomes" id="UP000309550"/>
    </source>
</evidence>
<evidence type="ECO:0000256" key="10">
    <source>
        <dbReference type="ARBA" id="ARBA00022984"/>
    </source>
</evidence>
<comment type="similarity">
    <text evidence="3 15">Belongs to the peptidase S11 family.</text>
</comment>
<dbReference type="SUPFAM" id="SSF56601">
    <property type="entry name" value="beta-lactamase/transpeptidase-like"/>
    <property type="match status" value="1"/>
</dbReference>
<dbReference type="EC" id="3.4.16.4" evidence="4"/>
<dbReference type="PANTHER" id="PTHR21581:SF6">
    <property type="entry name" value="TRAFFICKING PROTEIN PARTICLE COMPLEX SUBUNIT 12"/>
    <property type="match status" value="1"/>
</dbReference>
<dbReference type="InterPro" id="IPR018044">
    <property type="entry name" value="Peptidase_S11"/>
</dbReference>
<comment type="pathway">
    <text evidence="2">Cell wall biogenesis; peptidoglycan biosynthesis.</text>
</comment>
<dbReference type="SMART" id="SM00936">
    <property type="entry name" value="PBP5_C"/>
    <property type="match status" value="1"/>
</dbReference>
<dbReference type="Pfam" id="PF00768">
    <property type="entry name" value="Peptidase_S11"/>
    <property type="match status" value="1"/>
</dbReference>
<evidence type="ECO:0000256" key="7">
    <source>
        <dbReference type="ARBA" id="ARBA00022729"/>
    </source>
</evidence>
<evidence type="ECO:0000256" key="16">
    <source>
        <dbReference type="SAM" id="SignalP"/>
    </source>
</evidence>
<evidence type="ECO:0000256" key="12">
    <source>
        <dbReference type="ARBA" id="ARBA00034000"/>
    </source>
</evidence>
<feature type="active site" description="Acyl-ester intermediate" evidence="13">
    <location>
        <position position="52"/>
    </location>
</feature>
<comment type="caution">
    <text evidence="18">The sequence shown here is derived from an EMBL/GenBank/DDBJ whole genome shotgun (WGS) entry which is preliminary data.</text>
</comment>
<dbReference type="SUPFAM" id="SSF69189">
    <property type="entry name" value="Penicillin-binding protein associated domain"/>
    <property type="match status" value="1"/>
</dbReference>
<keyword evidence="8" id="KW-0378">Hydrolase</keyword>
<dbReference type="InterPro" id="IPR001967">
    <property type="entry name" value="Peptidase_S11_N"/>
</dbReference>
<dbReference type="RefSeq" id="WP_138663311.1">
    <property type="nucleotide sequence ID" value="NZ_VANS01000005.1"/>
</dbReference>
<dbReference type="OrthoDB" id="9795979at2"/>
<dbReference type="GO" id="GO:0071555">
    <property type="term" value="P:cell wall organization"/>
    <property type="evidence" value="ECO:0007669"/>
    <property type="project" value="UniProtKB-KW"/>
</dbReference>
<keyword evidence="19" id="KW-1185">Reference proteome</keyword>
<comment type="catalytic activity">
    <reaction evidence="12">
        <text>Preferential cleavage: (Ac)2-L-Lys-D-Ala-|-D-Ala. Also transpeptidation of peptidyl-alanyl moieties that are N-acyl substituents of D-alanine.</text>
        <dbReference type="EC" id="3.4.16.4"/>
    </reaction>
</comment>
<dbReference type="GO" id="GO:0009002">
    <property type="term" value="F:serine-type D-Ala-D-Ala carboxypeptidase activity"/>
    <property type="evidence" value="ECO:0007669"/>
    <property type="project" value="UniProtKB-EC"/>
</dbReference>
<evidence type="ECO:0000256" key="15">
    <source>
        <dbReference type="RuleBase" id="RU004016"/>
    </source>
</evidence>
<evidence type="ECO:0000256" key="6">
    <source>
        <dbReference type="ARBA" id="ARBA00022670"/>
    </source>
</evidence>
<evidence type="ECO:0000256" key="1">
    <source>
        <dbReference type="ARBA" id="ARBA00003217"/>
    </source>
</evidence>
<keyword evidence="9" id="KW-0133">Cell shape</keyword>
<dbReference type="Proteomes" id="UP000309550">
    <property type="component" value="Unassembled WGS sequence"/>
</dbReference>
<keyword evidence="11" id="KW-0961">Cell wall biogenesis/degradation</keyword>
<organism evidence="18 19">
    <name type="scientific">Sulfitobacter sabulilitoris</name>
    <dbReference type="NCBI Taxonomy" id="2562655"/>
    <lineage>
        <taxon>Bacteria</taxon>
        <taxon>Pseudomonadati</taxon>
        <taxon>Pseudomonadota</taxon>
        <taxon>Alphaproteobacteria</taxon>
        <taxon>Rhodobacterales</taxon>
        <taxon>Roseobacteraceae</taxon>
        <taxon>Sulfitobacter</taxon>
    </lineage>
</organism>
<evidence type="ECO:0000256" key="5">
    <source>
        <dbReference type="ARBA" id="ARBA00022645"/>
    </source>
</evidence>
<sequence length="389" mass="41682">MIRLFAALIALTLSTVTASAFDTRAAAAYVVDQTTGTVLLTKNADQPLPPASMSKLMTLYMAFEAIRRGKDEGGLNLTEELLVSEKAQSYGGSSMFLRAGERVSVEDLLRGIIVLSGNDACVVIAEALSPDGTEYGFARLMTQRAVQMGMTNSTFANSNGWPQAGHRMSMRDLALLANRIITDFPEFYPLFAEEEFEFDNRVPSNRSNRNPLLGLGIGADGLKTGHTAEAGYGLVGSAKQGDRRVIFVLSGLGSAAERAQESQAIVNWAFRQFAQRPLASAGEQIAEAEVWMGMEPRVGLVAPEDLSVLMPVMAGSEISGEVVYTGPLNAPIAKGDKLAELVLARDGLPETRLPLVADRDVPRGGFVSRITTAAQLLLKRLNQGPEGAM</sequence>
<feature type="chain" id="PRO_5024424797" description="serine-type D-Ala-D-Ala carboxypeptidase" evidence="16">
    <location>
        <begin position="21"/>
        <end position="389"/>
    </location>
</feature>
<dbReference type="InterPro" id="IPR012338">
    <property type="entry name" value="Beta-lactam/transpept-like"/>
</dbReference>
<evidence type="ECO:0000313" key="18">
    <source>
        <dbReference type="EMBL" id="TMM50739.1"/>
    </source>
</evidence>
<keyword evidence="5 18" id="KW-0121">Carboxypeptidase</keyword>
<dbReference type="Gene3D" id="3.40.710.10">
    <property type="entry name" value="DD-peptidase/beta-lactamase superfamily"/>
    <property type="match status" value="1"/>
</dbReference>
<evidence type="ECO:0000256" key="9">
    <source>
        <dbReference type="ARBA" id="ARBA00022960"/>
    </source>
</evidence>
<gene>
    <name evidence="18" type="ORF">FDT80_15880</name>
</gene>